<dbReference type="EC" id="5.2.1.8" evidence="2"/>
<evidence type="ECO:0000259" key="9">
    <source>
        <dbReference type="PROSITE" id="PS50198"/>
    </source>
</evidence>
<dbReference type="GO" id="GO:0003755">
    <property type="term" value="F:peptidyl-prolyl cis-trans isomerase activity"/>
    <property type="evidence" value="ECO:0007669"/>
    <property type="project" value="UniProtKB-KW"/>
</dbReference>
<proteinExistence type="predicted"/>
<dbReference type="Proteomes" id="UP000538666">
    <property type="component" value="Unassembled WGS sequence"/>
</dbReference>
<dbReference type="InterPro" id="IPR027304">
    <property type="entry name" value="Trigger_fact/SurA_dom_sf"/>
</dbReference>
<feature type="compositionally biased region" description="Low complexity" evidence="7">
    <location>
        <begin position="390"/>
        <end position="404"/>
    </location>
</feature>
<gene>
    <name evidence="10" type="ORF">HNQ77_001231</name>
</gene>
<feature type="compositionally biased region" description="Low complexity" evidence="7">
    <location>
        <begin position="424"/>
        <end position="448"/>
    </location>
</feature>
<evidence type="ECO:0000256" key="6">
    <source>
        <dbReference type="PROSITE-ProRule" id="PRU00278"/>
    </source>
</evidence>
<feature type="compositionally biased region" description="Basic and acidic residues" evidence="7">
    <location>
        <begin position="535"/>
        <end position="547"/>
    </location>
</feature>
<dbReference type="PROSITE" id="PS50198">
    <property type="entry name" value="PPIC_PPIASE_2"/>
    <property type="match status" value="1"/>
</dbReference>
<dbReference type="Gene3D" id="3.10.50.40">
    <property type="match status" value="1"/>
</dbReference>
<dbReference type="AlphaFoldDB" id="A0A841JRY5"/>
<evidence type="ECO:0000256" key="3">
    <source>
        <dbReference type="ARBA" id="ARBA00022729"/>
    </source>
</evidence>
<feature type="domain" description="PpiC" evidence="9">
    <location>
        <begin position="195"/>
        <end position="296"/>
    </location>
</feature>
<dbReference type="PANTHER" id="PTHR47245">
    <property type="entry name" value="PEPTIDYLPROLYL ISOMERASE"/>
    <property type="match status" value="1"/>
</dbReference>
<feature type="compositionally biased region" description="Polar residues" evidence="7">
    <location>
        <begin position="492"/>
        <end position="505"/>
    </location>
</feature>
<protein>
    <recommendedName>
        <fullName evidence="2">peptidylprolyl isomerase</fullName>
        <ecNumber evidence="2">5.2.1.8</ecNumber>
    </recommendedName>
</protein>
<dbReference type="Gene3D" id="1.10.4030.10">
    <property type="entry name" value="Porin chaperone SurA, peptide-binding domain"/>
    <property type="match status" value="1"/>
</dbReference>
<feature type="compositionally biased region" description="Pro residues" evidence="7">
    <location>
        <begin position="616"/>
        <end position="636"/>
    </location>
</feature>
<dbReference type="EMBL" id="JACHEK010000002">
    <property type="protein sequence ID" value="MBB6143287.1"/>
    <property type="molecule type" value="Genomic_DNA"/>
</dbReference>
<evidence type="ECO:0000256" key="7">
    <source>
        <dbReference type="SAM" id="MobiDB-lite"/>
    </source>
</evidence>
<dbReference type="Pfam" id="PF13616">
    <property type="entry name" value="Rotamase_3"/>
    <property type="match status" value="1"/>
</dbReference>
<dbReference type="InterPro" id="IPR046357">
    <property type="entry name" value="PPIase_dom_sf"/>
</dbReference>
<sequence>MTLRFTPNRFAISCAALVASLAVTSIPPAFAQAAKPTAQEQSPYQGTVVEEIVARVNDQVISRSDYARSEQDLQTQAQQQQWTQQQIFEQKRELLRDLIDRQLLLSKAKELDITGETELVKRLDDMRKQNNLPSMEALQKAAEDQGVSWEDFKQSIRNQIISQQVIRDEVGRHVNVTPSELQGYYNQHKQEFDLPEQVRLSEILISTANPDDASQVDAAKKKADDVYAKLQAGGSFADLAKSTSGGPTAAQGGDLGDFKRGQLAKQLEDPTFNLKPGQYTQPIRTKQGFVILQVVQHNAGGVQSYKDVEPQIEDAVGMTKMGPALRDYLTKLREDAYINIKAGYEDSGASPNEMKPVYSAYAPPTPKKHVKVTRTRYYQQRGRGAKQKTTETAAAAPAAPEAPKGVPSLADVPQGSAAAAPVVATPGSTSSGTTAAATTTPAATGTSANSQVATAKAPVQKPGKKEKIRYGQAPRETLPAAATKSEDAGANTGETGDQVASNTPPSDLKTLNPDGSLANPNEASEKKAKTRLSARPKDPKSKKDKVDPFAPPPITDDEVAAQKQQEKPLGLNGDTSKQKKPNLSKTGPKRRMTDEKKDQPGGTTAPAETPAAPAVAPAPAPAAAPAPAQPSAPTQP</sequence>
<feature type="region of interest" description="Disordered" evidence="7">
    <location>
        <begin position="361"/>
        <end position="636"/>
    </location>
</feature>
<feature type="signal peptide" evidence="8">
    <location>
        <begin position="1"/>
        <end position="31"/>
    </location>
</feature>
<evidence type="ECO:0000256" key="4">
    <source>
        <dbReference type="ARBA" id="ARBA00023110"/>
    </source>
</evidence>
<evidence type="ECO:0000256" key="8">
    <source>
        <dbReference type="SAM" id="SignalP"/>
    </source>
</evidence>
<dbReference type="SUPFAM" id="SSF109998">
    <property type="entry name" value="Triger factor/SurA peptide-binding domain-like"/>
    <property type="match status" value="1"/>
</dbReference>
<dbReference type="InterPro" id="IPR050245">
    <property type="entry name" value="PrsA_foldase"/>
</dbReference>
<feature type="compositionally biased region" description="Low complexity" evidence="7">
    <location>
        <begin position="603"/>
        <end position="615"/>
    </location>
</feature>
<evidence type="ECO:0000256" key="5">
    <source>
        <dbReference type="ARBA" id="ARBA00023235"/>
    </source>
</evidence>
<dbReference type="InterPro" id="IPR000297">
    <property type="entry name" value="PPIase_PpiC"/>
</dbReference>
<comment type="catalytic activity">
    <reaction evidence="1">
        <text>[protein]-peptidylproline (omega=180) = [protein]-peptidylproline (omega=0)</text>
        <dbReference type="Rhea" id="RHEA:16237"/>
        <dbReference type="Rhea" id="RHEA-COMP:10747"/>
        <dbReference type="Rhea" id="RHEA-COMP:10748"/>
        <dbReference type="ChEBI" id="CHEBI:83833"/>
        <dbReference type="ChEBI" id="CHEBI:83834"/>
        <dbReference type="EC" id="5.2.1.8"/>
    </reaction>
</comment>
<dbReference type="Pfam" id="PF13624">
    <property type="entry name" value="SurA_N_3"/>
    <property type="match status" value="1"/>
</dbReference>
<keyword evidence="3 8" id="KW-0732">Signal</keyword>
<dbReference type="OrthoDB" id="14196at2"/>
<dbReference type="PANTHER" id="PTHR47245:SF1">
    <property type="entry name" value="FOLDASE PROTEIN PRSA"/>
    <property type="match status" value="1"/>
</dbReference>
<accession>A0A841JRY5</accession>
<comment type="caution">
    <text evidence="10">The sequence shown here is derived from an EMBL/GenBank/DDBJ whole genome shotgun (WGS) entry which is preliminary data.</text>
</comment>
<evidence type="ECO:0000313" key="11">
    <source>
        <dbReference type="Proteomes" id="UP000538666"/>
    </source>
</evidence>
<dbReference type="PROSITE" id="PS01096">
    <property type="entry name" value="PPIC_PPIASE_1"/>
    <property type="match status" value="1"/>
</dbReference>
<feature type="compositionally biased region" description="Basic residues" evidence="7">
    <location>
        <begin position="578"/>
        <end position="590"/>
    </location>
</feature>
<feature type="chain" id="PRO_5032570270" description="peptidylprolyl isomerase" evidence="8">
    <location>
        <begin position="32"/>
        <end position="636"/>
    </location>
</feature>
<dbReference type="SUPFAM" id="SSF54534">
    <property type="entry name" value="FKBP-like"/>
    <property type="match status" value="1"/>
</dbReference>
<dbReference type="InterPro" id="IPR023058">
    <property type="entry name" value="PPIase_PpiC_CS"/>
</dbReference>
<keyword evidence="5 6" id="KW-0413">Isomerase</keyword>
<name>A0A841JRY5_9BACT</name>
<reference evidence="10 11" key="1">
    <citation type="submission" date="2020-08" db="EMBL/GenBank/DDBJ databases">
        <title>Genomic Encyclopedia of Type Strains, Phase IV (KMG-IV): sequencing the most valuable type-strain genomes for metagenomic binning, comparative biology and taxonomic classification.</title>
        <authorList>
            <person name="Goeker M."/>
        </authorList>
    </citation>
    <scope>NUCLEOTIDE SEQUENCE [LARGE SCALE GENOMIC DNA]</scope>
    <source>
        <strain evidence="10 11">DSM 103733</strain>
    </source>
</reference>
<dbReference type="RefSeq" id="WP_050062184.1">
    <property type="nucleotide sequence ID" value="NZ_JACHEK010000002.1"/>
</dbReference>
<keyword evidence="4 6" id="KW-0697">Rotamase</keyword>
<evidence type="ECO:0000256" key="1">
    <source>
        <dbReference type="ARBA" id="ARBA00000971"/>
    </source>
</evidence>
<keyword evidence="11" id="KW-1185">Reference proteome</keyword>
<evidence type="ECO:0000313" key="10">
    <source>
        <dbReference type="EMBL" id="MBB6143287.1"/>
    </source>
</evidence>
<evidence type="ECO:0000256" key="2">
    <source>
        <dbReference type="ARBA" id="ARBA00013194"/>
    </source>
</evidence>
<organism evidence="10 11">
    <name type="scientific">Silvibacterium bohemicum</name>
    <dbReference type="NCBI Taxonomy" id="1577686"/>
    <lineage>
        <taxon>Bacteria</taxon>
        <taxon>Pseudomonadati</taxon>
        <taxon>Acidobacteriota</taxon>
        <taxon>Terriglobia</taxon>
        <taxon>Terriglobales</taxon>
        <taxon>Acidobacteriaceae</taxon>
        <taxon>Silvibacterium</taxon>
    </lineage>
</organism>